<name>A0A081RNN4_9ARCH</name>
<feature type="transmembrane region" description="Helical" evidence="1">
    <location>
        <begin position="299"/>
        <end position="316"/>
    </location>
</feature>
<evidence type="ECO:0000256" key="1">
    <source>
        <dbReference type="SAM" id="Phobius"/>
    </source>
</evidence>
<evidence type="ECO:0000313" key="3">
    <source>
        <dbReference type="EMBL" id="KEQ56807.1"/>
    </source>
</evidence>
<organism evidence="3 4">
    <name type="scientific">Marine Group I thaumarchaeote SCGC AAA799-N04</name>
    <dbReference type="NCBI Taxonomy" id="1502293"/>
    <lineage>
        <taxon>Archaea</taxon>
        <taxon>Nitrososphaerota</taxon>
        <taxon>Marine Group I</taxon>
    </lineage>
</organism>
<dbReference type="EMBL" id="JOKN01000009">
    <property type="protein sequence ID" value="KEQ56807.1"/>
    <property type="molecule type" value="Genomic_DNA"/>
</dbReference>
<feature type="transmembrane region" description="Helical" evidence="1">
    <location>
        <begin position="115"/>
        <end position="138"/>
    </location>
</feature>
<keyword evidence="4" id="KW-1185">Reference proteome</keyword>
<feature type="transmembrane region" description="Helical" evidence="1">
    <location>
        <begin position="75"/>
        <end position="94"/>
    </location>
</feature>
<dbReference type="PATRIC" id="fig|1502293.3.peg.669"/>
<keyword evidence="1" id="KW-1133">Transmembrane helix</keyword>
<comment type="caution">
    <text evidence="3">The sequence shown here is derived from an EMBL/GenBank/DDBJ whole genome shotgun (WGS) entry which is preliminary data.</text>
</comment>
<dbReference type="GO" id="GO:0080120">
    <property type="term" value="P:CAAX-box protein maturation"/>
    <property type="evidence" value="ECO:0007669"/>
    <property type="project" value="UniProtKB-ARBA"/>
</dbReference>
<keyword evidence="1" id="KW-0812">Transmembrane</keyword>
<evidence type="ECO:0000313" key="4">
    <source>
        <dbReference type="Proteomes" id="UP000028059"/>
    </source>
</evidence>
<dbReference type="InterPro" id="IPR003675">
    <property type="entry name" value="Rce1/LyrA-like_dom"/>
</dbReference>
<evidence type="ECO:0000259" key="2">
    <source>
        <dbReference type="Pfam" id="PF02517"/>
    </source>
</evidence>
<keyword evidence="1" id="KW-0472">Membrane</keyword>
<feature type="domain" description="CAAX prenyl protease 2/Lysostaphin resistance protein A-like" evidence="2">
    <location>
        <begin position="158"/>
        <end position="271"/>
    </location>
</feature>
<dbReference type="GO" id="GO:0004175">
    <property type="term" value="F:endopeptidase activity"/>
    <property type="evidence" value="ECO:0007669"/>
    <property type="project" value="UniProtKB-ARBA"/>
</dbReference>
<dbReference type="Pfam" id="PF02517">
    <property type="entry name" value="Rce1-like"/>
    <property type="match status" value="1"/>
</dbReference>
<gene>
    <name evidence="3" type="ORF">AAA799N04_00722</name>
</gene>
<reference evidence="3 4" key="1">
    <citation type="submission" date="2014-06" db="EMBL/GenBank/DDBJ databases">
        <authorList>
            <person name="Ngugi D.K."/>
            <person name="Blom J."/>
            <person name="Alam I."/>
            <person name="Rashid M."/>
            <person name="Ba Alawi W."/>
            <person name="Zhang G."/>
            <person name="Hikmawan T."/>
            <person name="Guan Y."/>
            <person name="Antunes A."/>
            <person name="Siam R."/>
            <person name="ElDorry H."/>
            <person name="Bajic V."/>
            <person name="Stingl U."/>
        </authorList>
    </citation>
    <scope>NUCLEOTIDE SEQUENCE [LARGE SCALE GENOMIC DNA]</scope>
    <source>
        <strain evidence="3">SCGC AAA799-N04</strain>
    </source>
</reference>
<accession>A0A081RNN4</accession>
<feature type="transmembrane region" description="Helical" evidence="1">
    <location>
        <begin position="158"/>
        <end position="185"/>
    </location>
</feature>
<feature type="transmembrane region" description="Helical" evidence="1">
    <location>
        <begin position="242"/>
        <end position="263"/>
    </location>
</feature>
<proteinExistence type="predicted"/>
<protein>
    <submittedName>
        <fullName evidence="3">Abortive infection protein</fullName>
    </submittedName>
</protein>
<dbReference type="AlphaFoldDB" id="A0A081RNN4"/>
<sequence length="329" mass="36790">MQNQNKLLQAVGIPFTALLSVIFGLLLVSFPIGIFVVFESDIGDDINYDFPVTHLEIFQGTSVYQTASEISIGDVFVGLWIFYVVLFVIAILGPKTGFLKSFTSIISFGKYHTTSNYMVGVTKWLSILVLVSVLINFVQEQFGIVTVPPLDDNDLIQFFYVSLAPLIEEIGFRLILIGIPLFALYSHRSSAKYFFRCLWSPRNLDIHDSKKAILLIIFVGILFGFAHIAFAESWSEGKFAQAAAGGIILGWVYLRFGFVASLLIHWATNYFIFSYATFLSQINSISVENAFSHSLMSTLELLLLASGILSVVMIFLNRYSSKKESSLEI</sequence>
<feature type="transmembrane region" description="Helical" evidence="1">
    <location>
        <begin position="12"/>
        <end position="38"/>
    </location>
</feature>
<feature type="transmembrane region" description="Helical" evidence="1">
    <location>
        <begin position="212"/>
        <end position="230"/>
    </location>
</feature>
<dbReference type="Proteomes" id="UP000028059">
    <property type="component" value="Unassembled WGS sequence"/>
</dbReference>